<dbReference type="EMBL" id="QJRY01000001">
    <property type="protein sequence ID" value="PYB77710.1"/>
    <property type="molecule type" value="Genomic_DNA"/>
</dbReference>
<keyword evidence="3" id="KW-0804">Transcription</keyword>
<keyword evidence="7" id="KW-1185">Reference proteome</keyword>
<protein>
    <submittedName>
        <fullName evidence="6">Response regulator</fullName>
    </submittedName>
</protein>
<accession>A0ABX5NWZ8</accession>
<dbReference type="Gene3D" id="3.40.50.2300">
    <property type="match status" value="1"/>
</dbReference>
<dbReference type="RefSeq" id="WP_110790137.1">
    <property type="nucleotide sequence ID" value="NZ_QJRY01000001.1"/>
</dbReference>
<comment type="caution">
    <text evidence="6">The sequence shown here is derived from an EMBL/GenBank/DDBJ whole genome shotgun (WGS) entry which is preliminary data.</text>
</comment>
<dbReference type="InterPro" id="IPR011006">
    <property type="entry name" value="CheY-like_superfamily"/>
</dbReference>
<keyword evidence="2" id="KW-0805">Transcription regulation</keyword>
<dbReference type="Proteomes" id="UP000247536">
    <property type="component" value="Unassembled WGS sequence"/>
</dbReference>
<evidence type="ECO:0000259" key="5">
    <source>
        <dbReference type="PROSITE" id="PS50110"/>
    </source>
</evidence>
<feature type="modified residue" description="4-aspartylphosphate" evidence="4">
    <location>
        <position position="52"/>
    </location>
</feature>
<sequence>MTILIVEDNPTNAMIIKHLAKKVTNEEMVVASDGNAALTFCHAENFSMLIVDHLLPGMSGLQFIKAVRLMDRYRDVPAVMVTAETDPRLREEARAAGVTDFLHKPVEAVAFRKLVADHLGSAAIVSDLPKSA</sequence>
<dbReference type="InterPro" id="IPR001789">
    <property type="entry name" value="Sig_transdc_resp-reg_receiver"/>
</dbReference>
<dbReference type="PANTHER" id="PTHR44591">
    <property type="entry name" value="STRESS RESPONSE REGULATOR PROTEIN 1"/>
    <property type="match status" value="1"/>
</dbReference>
<dbReference type="SMART" id="SM00448">
    <property type="entry name" value="REC"/>
    <property type="match status" value="1"/>
</dbReference>
<name>A0ABX5NWZ8_9HYPH</name>
<evidence type="ECO:0000256" key="3">
    <source>
        <dbReference type="ARBA" id="ARBA00023163"/>
    </source>
</evidence>
<dbReference type="SUPFAM" id="SSF52172">
    <property type="entry name" value="CheY-like"/>
    <property type="match status" value="1"/>
</dbReference>
<dbReference type="Pfam" id="PF00072">
    <property type="entry name" value="Response_reg"/>
    <property type="match status" value="1"/>
</dbReference>
<dbReference type="InterPro" id="IPR050595">
    <property type="entry name" value="Bact_response_regulator"/>
</dbReference>
<evidence type="ECO:0000256" key="4">
    <source>
        <dbReference type="PROSITE-ProRule" id="PRU00169"/>
    </source>
</evidence>
<dbReference type="PANTHER" id="PTHR44591:SF3">
    <property type="entry name" value="RESPONSE REGULATORY DOMAIN-CONTAINING PROTEIN"/>
    <property type="match status" value="1"/>
</dbReference>
<evidence type="ECO:0000313" key="7">
    <source>
        <dbReference type="Proteomes" id="UP000247536"/>
    </source>
</evidence>
<dbReference type="PROSITE" id="PS50110">
    <property type="entry name" value="RESPONSE_REGULATORY"/>
    <property type="match status" value="1"/>
</dbReference>
<proteinExistence type="predicted"/>
<evidence type="ECO:0000313" key="6">
    <source>
        <dbReference type="EMBL" id="PYB77710.1"/>
    </source>
</evidence>
<keyword evidence="1 4" id="KW-0597">Phosphoprotein</keyword>
<feature type="domain" description="Response regulatory" evidence="5">
    <location>
        <begin position="2"/>
        <end position="119"/>
    </location>
</feature>
<gene>
    <name evidence="6" type="ORF">DMY87_05010</name>
</gene>
<evidence type="ECO:0000256" key="1">
    <source>
        <dbReference type="ARBA" id="ARBA00022553"/>
    </source>
</evidence>
<organism evidence="6 7">
    <name type="scientific">Rhizobium wuzhouense</name>
    <dbReference type="NCBI Taxonomy" id="1986026"/>
    <lineage>
        <taxon>Bacteria</taxon>
        <taxon>Pseudomonadati</taxon>
        <taxon>Pseudomonadota</taxon>
        <taxon>Alphaproteobacteria</taxon>
        <taxon>Hyphomicrobiales</taxon>
        <taxon>Rhizobiaceae</taxon>
        <taxon>Rhizobium/Agrobacterium group</taxon>
        <taxon>Rhizobium</taxon>
    </lineage>
</organism>
<reference evidence="6 7" key="1">
    <citation type="submission" date="2018-06" db="EMBL/GenBank/DDBJ databases">
        <title>Rhizobium wuzhouense sp. nov., isolated from roots of Oryza officinalis.</title>
        <authorList>
            <person name="Yuan T."/>
        </authorList>
    </citation>
    <scope>NUCLEOTIDE SEQUENCE [LARGE SCALE GENOMIC DNA]</scope>
    <source>
        <strain evidence="6 7">W44</strain>
    </source>
</reference>
<evidence type="ECO:0000256" key="2">
    <source>
        <dbReference type="ARBA" id="ARBA00023015"/>
    </source>
</evidence>